<feature type="compositionally biased region" description="Basic and acidic residues" evidence="1">
    <location>
        <begin position="44"/>
        <end position="59"/>
    </location>
</feature>
<organism evidence="2 3">
    <name type="scientific">Rangifer tarandus platyrhynchus</name>
    <name type="common">Svalbard reindeer</name>
    <dbReference type="NCBI Taxonomy" id="3082113"/>
    <lineage>
        <taxon>Eukaryota</taxon>
        <taxon>Metazoa</taxon>
        <taxon>Chordata</taxon>
        <taxon>Craniata</taxon>
        <taxon>Vertebrata</taxon>
        <taxon>Euteleostomi</taxon>
        <taxon>Mammalia</taxon>
        <taxon>Eutheria</taxon>
        <taxon>Laurasiatheria</taxon>
        <taxon>Artiodactyla</taxon>
        <taxon>Ruminantia</taxon>
        <taxon>Pecora</taxon>
        <taxon>Cervidae</taxon>
        <taxon>Odocoileinae</taxon>
        <taxon>Rangifer</taxon>
    </lineage>
</organism>
<accession>A0ABN8YTJ7</accession>
<gene>
    <name evidence="2" type="ORF">MRATA1EN1_LOCUS12849</name>
</gene>
<feature type="region of interest" description="Disordered" evidence="1">
    <location>
        <begin position="1"/>
        <end position="102"/>
    </location>
</feature>
<proteinExistence type="predicted"/>
<evidence type="ECO:0000313" key="3">
    <source>
        <dbReference type="Proteomes" id="UP001176941"/>
    </source>
</evidence>
<dbReference type="EMBL" id="OX459957">
    <property type="protein sequence ID" value="CAI9163887.1"/>
    <property type="molecule type" value="Genomic_DNA"/>
</dbReference>
<reference evidence="2" key="1">
    <citation type="submission" date="2023-04" db="EMBL/GenBank/DDBJ databases">
        <authorList>
            <consortium name="ELIXIR-Norway"/>
        </authorList>
    </citation>
    <scope>NUCLEOTIDE SEQUENCE [LARGE SCALE GENOMIC DNA]</scope>
</reference>
<dbReference type="Proteomes" id="UP001176941">
    <property type="component" value="Chromosome 21"/>
</dbReference>
<sequence length="102" mass="10533">MGRGCRAQPAGALAPPSSRCPGVRRQLGSAQGQQELAAPGIGRNLERDARTAQPEERAAPTRPALGVQPQLQQWAAGTPGRRRGGAAGGSWGLANGAREEEN</sequence>
<evidence type="ECO:0000256" key="1">
    <source>
        <dbReference type="SAM" id="MobiDB-lite"/>
    </source>
</evidence>
<protein>
    <submittedName>
        <fullName evidence="2">Uncharacterized protein</fullName>
    </submittedName>
</protein>
<name>A0ABN8YTJ7_RANTA</name>
<keyword evidence="3" id="KW-1185">Reference proteome</keyword>
<evidence type="ECO:0000313" key="2">
    <source>
        <dbReference type="EMBL" id="CAI9163887.1"/>
    </source>
</evidence>